<dbReference type="PANTHER" id="PTHR28258">
    <property type="entry name" value="VACUOLAR SEGREGATION PROTEIN 7"/>
    <property type="match status" value="1"/>
</dbReference>
<evidence type="ECO:0000313" key="3">
    <source>
        <dbReference type="EMBL" id="QPG76540.1"/>
    </source>
</evidence>
<dbReference type="KEGG" id="bnn:FOA43_003929"/>
<evidence type="ECO:0000256" key="2">
    <source>
        <dbReference type="SAM" id="Phobius"/>
    </source>
</evidence>
<feature type="region of interest" description="Disordered" evidence="1">
    <location>
        <begin position="313"/>
        <end position="337"/>
    </location>
</feature>
<evidence type="ECO:0000313" key="4">
    <source>
        <dbReference type="Proteomes" id="UP000662931"/>
    </source>
</evidence>
<dbReference type="GO" id="GO:0010513">
    <property type="term" value="P:positive regulation of phosphatidylinositol biosynthetic process"/>
    <property type="evidence" value="ECO:0007669"/>
    <property type="project" value="TreeGrafter"/>
</dbReference>
<keyword evidence="2" id="KW-1133">Transmembrane helix</keyword>
<dbReference type="RefSeq" id="XP_038780105.1">
    <property type="nucleotide sequence ID" value="XM_038924177.1"/>
</dbReference>
<reference evidence="3" key="1">
    <citation type="submission" date="2020-10" db="EMBL/GenBank/DDBJ databases">
        <authorList>
            <person name="Roach M.J.R."/>
        </authorList>
    </citation>
    <scope>NUCLEOTIDE SEQUENCE</scope>
    <source>
        <strain evidence="3">CBS 1945</strain>
    </source>
</reference>
<dbReference type="Pfam" id="PF12751">
    <property type="entry name" value="Vac7"/>
    <property type="match status" value="1"/>
</dbReference>
<organism evidence="3 4">
    <name type="scientific">Eeniella nana</name>
    <name type="common">Yeast</name>
    <name type="synonym">Brettanomyces nanus</name>
    <dbReference type="NCBI Taxonomy" id="13502"/>
    <lineage>
        <taxon>Eukaryota</taxon>
        <taxon>Fungi</taxon>
        <taxon>Dikarya</taxon>
        <taxon>Ascomycota</taxon>
        <taxon>Saccharomycotina</taxon>
        <taxon>Pichiomycetes</taxon>
        <taxon>Pichiales</taxon>
        <taxon>Pichiaceae</taxon>
        <taxon>Brettanomyces</taxon>
    </lineage>
</organism>
<keyword evidence="4" id="KW-1185">Reference proteome</keyword>
<name>A0A875RQC8_EENNA</name>
<protein>
    <submittedName>
        <fullName evidence="3">Uncharacterized protein</fullName>
    </submittedName>
</protein>
<dbReference type="GO" id="GO:0070772">
    <property type="term" value="C:PAS complex"/>
    <property type="evidence" value="ECO:0007669"/>
    <property type="project" value="TreeGrafter"/>
</dbReference>
<dbReference type="OrthoDB" id="1204at2759"/>
<proteinExistence type="predicted"/>
<gene>
    <name evidence="3" type="ORF">FOA43_003929</name>
</gene>
<feature type="transmembrane region" description="Helical" evidence="2">
    <location>
        <begin position="484"/>
        <end position="503"/>
    </location>
</feature>
<dbReference type="GO" id="GO:1903778">
    <property type="term" value="P:protein localization to vacuolar membrane"/>
    <property type="evidence" value="ECO:0007669"/>
    <property type="project" value="TreeGrafter"/>
</dbReference>
<dbReference type="InterPro" id="IPR024260">
    <property type="entry name" value="Vac7"/>
</dbReference>
<dbReference type="PANTHER" id="PTHR28258:SF1">
    <property type="entry name" value="VACUOLAR SEGREGATION PROTEIN 7"/>
    <property type="match status" value="1"/>
</dbReference>
<keyword evidence="2" id="KW-0812">Transmembrane</keyword>
<keyword evidence="2" id="KW-0472">Membrane</keyword>
<dbReference type="GeneID" id="62197329"/>
<dbReference type="GO" id="GO:0000329">
    <property type="term" value="C:fungal-type vacuole membrane"/>
    <property type="evidence" value="ECO:0007669"/>
    <property type="project" value="TreeGrafter"/>
</dbReference>
<accession>A0A875RQC8</accession>
<evidence type="ECO:0000256" key="1">
    <source>
        <dbReference type="SAM" id="MobiDB-lite"/>
    </source>
</evidence>
<sequence>MVIKSAGEPTEDAYHGAVTPKVSQVLTVPKKIKNVIHEVVRYPSLTFVEGAGAEQDSNTAIKSANLKSELIIDENSSQNLVGKHLFDNSSAHSIASLDSESTIPVDAASAVTSTNRFNPFGSQEIISSSSASFITSDYITANTVVDSKDNDITAAANSTGGTLTRSTADTDIMTVGSRKFSVDTRTSFALPMQPLTSANYLYTHQRHGTEFSTNPSMATSEETGQTYQSLLHQVTVLKNEPKSMEEESFIYHDANPDLNSGLVFHTRRSSRFSYAESEYAEGHSGNVSPVSRKRVLVLDDPLRSIQISQFPQLSSSSSLRAPNSGAPSPTTLHVKRQPIVSHVRQVSQRLFSNSNTDVDRRSFADDSTSTTLCRTPLYKNSAENKQRLCLSPIDDYDIDEAEELNEVESLLSRPFRKSGYSQTDRFDQTPYRYGSVNITKNTDDDGDADAGGDFVNETGYCYNSPHNYKSMYYRQNLILKVLKTTLYVFFGILLFFASIRLVVLKNCDNSLSNLTLTSLNNVLMSNELLLFEVTASATNKNFQDVNIWSMDVDVFMQTDSELLDASSSKSDIAILLGNSTSFITPLKFQGIFNTEETDIVLTALPERIWHRLTHKSEIAPQSTSGQVKIQYPGKSFRYKGEPLNSDQWGAILNSKFKLIVRGSFNYHLPLMSNNEVVSVTSEVNVKPEK</sequence>
<dbReference type="AlphaFoldDB" id="A0A875RQC8"/>
<dbReference type="Proteomes" id="UP000662931">
    <property type="component" value="Chromosome 4"/>
</dbReference>
<dbReference type="GO" id="GO:0000011">
    <property type="term" value="P:vacuole inheritance"/>
    <property type="evidence" value="ECO:0007669"/>
    <property type="project" value="TreeGrafter"/>
</dbReference>
<dbReference type="EMBL" id="CP064815">
    <property type="protein sequence ID" value="QPG76540.1"/>
    <property type="molecule type" value="Genomic_DNA"/>
</dbReference>